<keyword evidence="3 15" id="KW-0813">Transport</keyword>
<comment type="caution">
    <text evidence="19">The sequence shown here is derived from an EMBL/GenBank/DDBJ whole genome shotgun (WGS) entry which is preliminary data.</text>
</comment>
<comment type="function">
    <text evidence="12 15">F(1)F(0) ATP synthase produces ATP from ADP in the presence of a proton or sodium gradient. F-type ATPases consist of two structural domains, F(1) containing the extramembraneous catalytic core and F(0) containing the membrane proton channel, linked together by a central stalk and a peripheral stalk. During catalysis, ATP synthesis in the catalytic domain of F(1) is coupled via a rotary mechanism of the central stalk subunits to proton translocation.</text>
</comment>
<dbReference type="RefSeq" id="WP_197311248.1">
    <property type="nucleotide sequence ID" value="NZ_JADZLT010000050.1"/>
</dbReference>
<keyword evidence="11 15" id="KW-0066">ATP synthesis</keyword>
<dbReference type="AlphaFoldDB" id="A0A931I2L9"/>
<evidence type="ECO:0000256" key="17">
    <source>
        <dbReference type="SAM" id="Coils"/>
    </source>
</evidence>
<evidence type="ECO:0000256" key="15">
    <source>
        <dbReference type="HAMAP-Rule" id="MF_01398"/>
    </source>
</evidence>
<evidence type="ECO:0000256" key="7">
    <source>
        <dbReference type="ARBA" id="ARBA00022781"/>
    </source>
</evidence>
<accession>A0A931I2L9</accession>
<keyword evidence="6 15" id="KW-0812">Transmembrane</keyword>
<evidence type="ECO:0000256" key="12">
    <source>
        <dbReference type="ARBA" id="ARBA00025198"/>
    </source>
</evidence>
<protein>
    <recommendedName>
        <fullName evidence="15">ATP synthase subunit b</fullName>
    </recommendedName>
    <alternativeName>
        <fullName evidence="15">ATP synthase F(0) sector subunit b</fullName>
    </alternativeName>
    <alternativeName>
        <fullName evidence="15">ATPase subunit I</fullName>
    </alternativeName>
    <alternativeName>
        <fullName evidence="15">F-type ATPase subunit b</fullName>
        <shortName evidence="15">F-ATPase subunit b</shortName>
    </alternativeName>
</protein>
<evidence type="ECO:0000256" key="8">
    <source>
        <dbReference type="ARBA" id="ARBA00022989"/>
    </source>
</evidence>
<keyword evidence="8 15" id="KW-1133">Transmembrane helix</keyword>
<dbReference type="GO" id="GO:0046961">
    <property type="term" value="F:proton-transporting ATPase activity, rotational mechanism"/>
    <property type="evidence" value="ECO:0007669"/>
    <property type="project" value="TreeGrafter"/>
</dbReference>
<dbReference type="InterPro" id="IPR002146">
    <property type="entry name" value="ATP_synth_b/b'su_bac/chlpt"/>
</dbReference>
<evidence type="ECO:0000256" key="16">
    <source>
        <dbReference type="RuleBase" id="RU003848"/>
    </source>
</evidence>
<dbReference type="HAMAP" id="MF_01398">
    <property type="entry name" value="ATP_synth_b_bprime"/>
    <property type="match status" value="1"/>
</dbReference>
<feature type="coiled-coil region" evidence="17">
    <location>
        <begin position="76"/>
        <end position="110"/>
    </location>
</feature>
<evidence type="ECO:0000256" key="11">
    <source>
        <dbReference type="ARBA" id="ARBA00023310"/>
    </source>
</evidence>
<keyword evidence="4 15" id="KW-1003">Cell membrane</keyword>
<dbReference type="CDD" id="cd06503">
    <property type="entry name" value="ATP-synt_Fo_b"/>
    <property type="match status" value="1"/>
</dbReference>
<sequence>MDETSQPTTELTEALDHQAHGEHSNVFPPFDTEHFASQILWLAISFGLLYYLVSKVALPRIAGILEDRHDRIAWDRSEAERLKQESDDAVAAYERALAEAREKAHAIAKETTDKLSADVAAKRAVVEADLAGKLAAAEERIGTIKAEALAEVGAIASETTSAIVSTLVDIDVAKDEIDGAVAAARAS</sequence>
<gene>
    <name evidence="15" type="primary">atpF</name>
    <name evidence="19" type="ORF">I5731_10020</name>
</gene>
<feature type="compositionally biased region" description="Polar residues" evidence="18">
    <location>
        <begin position="1"/>
        <end position="11"/>
    </location>
</feature>
<evidence type="ECO:0000256" key="2">
    <source>
        <dbReference type="ARBA" id="ARBA00005513"/>
    </source>
</evidence>
<evidence type="ECO:0000313" key="20">
    <source>
        <dbReference type="Proteomes" id="UP000631694"/>
    </source>
</evidence>
<dbReference type="PANTHER" id="PTHR33445">
    <property type="entry name" value="ATP SYNTHASE SUBUNIT B', CHLOROPLASTIC"/>
    <property type="match status" value="1"/>
</dbReference>
<organism evidence="19 20">
    <name type="scientific">Methylobrevis albus</name>
    <dbReference type="NCBI Taxonomy" id="2793297"/>
    <lineage>
        <taxon>Bacteria</taxon>
        <taxon>Pseudomonadati</taxon>
        <taxon>Pseudomonadota</taxon>
        <taxon>Alphaproteobacteria</taxon>
        <taxon>Hyphomicrobiales</taxon>
        <taxon>Pleomorphomonadaceae</taxon>
        <taxon>Methylobrevis</taxon>
    </lineage>
</organism>
<evidence type="ECO:0000256" key="1">
    <source>
        <dbReference type="ARBA" id="ARBA00004377"/>
    </source>
</evidence>
<feature type="transmembrane region" description="Helical" evidence="15">
    <location>
        <begin position="35"/>
        <end position="53"/>
    </location>
</feature>
<comment type="subunit">
    <text evidence="14 15">F-type ATPases have 2 components, F(1) - the catalytic core - and F(0) - the membrane proton channel. F(1) has five subunits: alpha(3), beta(3), gamma(1), delta(1), epsilon(1). F(0) has three main subunits: a(1), b(2) and c(10-14). The alpha and beta chains form an alternating ring which encloses part of the gamma chain. F(1) is attached to F(0) by a central stalk formed by the gamma and epsilon chains, while a peripheral stalk is formed by the delta and b chains.</text>
</comment>
<feature type="region of interest" description="Disordered" evidence="18">
    <location>
        <begin position="1"/>
        <end position="23"/>
    </location>
</feature>
<evidence type="ECO:0000256" key="13">
    <source>
        <dbReference type="ARBA" id="ARBA00025614"/>
    </source>
</evidence>
<dbReference type="NCBIfam" id="NF006612">
    <property type="entry name" value="PRK09174.1"/>
    <property type="match status" value="1"/>
</dbReference>
<dbReference type="EMBL" id="JADZLT010000050">
    <property type="protein sequence ID" value="MBH0238158.1"/>
    <property type="molecule type" value="Genomic_DNA"/>
</dbReference>
<dbReference type="InterPro" id="IPR050059">
    <property type="entry name" value="ATP_synthase_B_chain"/>
</dbReference>
<evidence type="ECO:0000256" key="6">
    <source>
        <dbReference type="ARBA" id="ARBA00022692"/>
    </source>
</evidence>
<keyword evidence="10 15" id="KW-0472">Membrane</keyword>
<evidence type="ECO:0000256" key="9">
    <source>
        <dbReference type="ARBA" id="ARBA00023065"/>
    </source>
</evidence>
<keyword evidence="5 15" id="KW-0138">CF(0)</keyword>
<keyword evidence="20" id="KW-1185">Reference proteome</keyword>
<comment type="similarity">
    <text evidence="2 15 16">Belongs to the ATPase B chain family.</text>
</comment>
<evidence type="ECO:0000313" key="19">
    <source>
        <dbReference type="EMBL" id="MBH0238158.1"/>
    </source>
</evidence>
<keyword evidence="17" id="KW-0175">Coiled coil</keyword>
<dbReference type="GO" id="GO:0046933">
    <property type="term" value="F:proton-transporting ATP synthase activity, rotational mechanism"/>
    <property type="evidence" value="ECO:0007669"/>
    <property type="project" value="UniProtKB-UniRule"/>
</dbReference>
<dbReference type="Proteomes" id="UP000631694">
    <property type="component" value="Unassembled WGS sequence"/>
</dbReference>
<feature type="compositionally biased region" description="Basic and acidic residues" evidence="18">
    <location>
        <begin position="14"/>
        <end position="23"/>
    </location>
</feature>
<keyword evidence="7 15" id="KW-0375">Hydrogen ion transport</keyword>
<evidence type="ECO:0000256" key="18">
    <source>
        <dbReference type="SAM" id="MobiDB-lite"/>
    </source>
</evidence>
<dbReference type="GO" id="GO:0045259">
    <property type="term" value="C:proton-transporting ATP synthase complex"/>
    <property type="evidence" value="ECO:0007669"/>
    <property type="project" value="UniProtKB-KW"/>
</dbReference>
<comment type="function">
    <text evidence="13">Component of the F(0) channel, it forms part of the peripheral stalk, linking F(1) to F(0). The b'-subunit is a diverged and duplicated form of b found in plants and photosynthetic bacteria.</text>
</comment>
<evidence type="ECO:0000256" key="14">
    <source>
        <dbReference type="ARBA" id="ARBA00025830"/>
    </source>
</evidence>
<dbReference type="PANTHER" id="PTHR33445:SF1">
    <property type="entry name" value="ATP SYNTHASE SUBUNIT B"/>
    <property type="match status" value="1"/>
</dbReference>
<evidence type="ECO:0000256" key="4">
    <source>
        <dbReference type="ARBA" id="ARBA00022475"/>
    </source>
</evidence>
<dbReference type="Pfam" id="PF00430">
    <property type="entry name" value="ATP-synt_B"/>
    <property type="match status" value="1"/>
</dbReference>
<evidence type="ECO:0000256" key="3">
    <source>
        <dbReference type="ARBA" id="ARBA00022448"/>
    </source>
</evidence>
<evidence type="ECO:0000256" key="5">
    <source>
        <dbReference type="ARBA" id="ARBA00022547"/>
    </source>
</evidence>
<proteinExistence type="inferred from homology"/>
<keyword evidence="9 15" id="KW-0406">Ion transport</keyword>
<dbReference type="GO" id="GO:0005886">
    <property type="term" value="C:plasma membrane"/>
    <property type="evidence" value="ECO:0007669"/>
    <property type="project" value="UniProtKB-SubCell"/>
</dbReference>
<comment type="subcellular location">
    <subcellularLocation>
        <location evidence="1">Cell inner membrane</location>
        <topology evidence="1">Single-pass membrane protein</topology>
    </subcellularLocation>
    <subcellularLocation>
        <location evidence="15">Cell membrane</location>
        <topology evidence="15">Single-pass membrane protein</topology>
    </subcellularLocation>
</comment>
<evidence type="ECO:0000256" key="10">
    <source>
        <dbReference type="ARBA" id="ARBA00023136"/>
    </source>
</evidence>
<reference evidence="19" key="1">
    <citation type="submission" date="2020-12" db="EMBL/GenBank/DDBJ databases">
        <title>Methylobrevis albus sp. nov., isolated from fresh water lack sediment.</title>
        <authorList>
            <person name="Zou Q."/>
        </authorList>
    </citation>
    <scope>NUCLEOTIDE SEQUENCE</scope>
    <source>
        <strain evidence="19">L22</strain>
    </source>
</reference>
<name>A0A931I2L9_9HYPH</name>